<organism evidence="1">
    <name type="scientific">Homo sapiens</name>
    <name type="common">Human</name>
    <dbReference type="NCBI Taxonomy" id="9606"/>
    <lineage>
        <taxon>Eukaryota</taxon>
        <taxon>Metazoa</taxon>
        <taxon>Chordata</taxon>
        <taxon>Craniata</taxon>
        <taxon>Vertebrata</taxon>
        <taxon>Euteleostomi</taxon>
        <taxon>Mammalia</taxon>
        <taxon>Eutheria</taxon>
        <taxon>Euarchontoglires</taxon>
        <taxon>Primates</taxon>
        <taxon>Haplorrhini</taxon>
        <taxon>Catarrhini</taxon>
        <taxon>Hominidae</taxon>
        <taxon>Homo</taxon>
    </lineage>
</organism>
<dbReference type="EMBL" id="AK074442">
    <property type="protein sequence ID" value="BAB85086.1"/>
    <property type="molecule type" value="mRNA"/>
</dbReference>
<proteinExistence type="evidence at transcript level"/>
<reference evidence="1" key="1">
    <citation type="submission" date="2002-02" db="EMBL/GenBank/DDBJ databases">
        <title>NEDO human cDNA sequencing project.</title>
        <authorList>
            <person name="Kawakami T."/>
            <person name="Noguchi S."/>
            <person name="Itoh T."/>
            <person name="Shigeta K."/>
            <person name="Senba T."/>
            <person name="Matsumura K."/>
            <person name="Nakajima Y."/>
            <person name="Mizuno T."/>
            <person name="Morinaga M."/>
            <person name="Tanigami A."/>
            <person name="Fujiwara T."/>
            <person name="Ono T."/>
            <person name="Yamada K."/>
            <person name="Fujii Y."/>
            <person name="Ozaki K."/>
            <person name="Hirao M."/>
            <person name="Ohmori Y."/>
            <person name="Ota T."/>
            <person name="Suzuki Y."/>
            <person name="Obayashi M."/>
            <person name="Nishi T."/>
            <person name="Shibahara T."/>
            <person name="Tanaka T."/>
            <person name="Nakamura Y."/>
            <person name="Isogai T."/>
            <person name="Sugano S."/>
        </authorList>
    </citation>
    <scope>NUCLEOTIDE SEQUENCE</scope>
    <source>
        <tissue evidence="1">Human lung</tissue>
    </source>
</reference>
<sequence>MLVAKTQTPREGKGLAVGCTVFHAHSQSRAHCDSHFRPQSWSAPGHWPRALIPWQTGCLGNCPQVSSLLCESSRRRKGQEPLHPTAAGYAHVCRMHLREEESYNHTAFHAVLTAELRGAGERMSGLDVRTSYHLGHSD</sequence>
<accession>Q8TCI0</accession>
<protein>
    <submittedName>
        <fullName evidence="1">cDNA FLJ23862 fis, clone LNG08564</fullName>
    </submittedName>
</protein>
<dbReference type="AlphaFoldDB" id="Q8TCI0"/>
<name>Q8TCI0_HUMAN</name>
<evidence type="ECO:0000313" key="1">
    <source>
        <dbReference type="EMBL" id="BAB85086.1"/>
    </source>
</evidence>